<proteinExistence type="predicted"/>
<reference evidence="2 3" key="1">
    <citation type="submission" date="2018-11" db="EMBL/GenBank/DDBJ databases">
        <authorList>
            <consortium name="Pathogen Informatics"/>
        </authorList>
    </citation>
    <scope>NUCLEOTIDE SEQUENCE [LARGE SCALE GENOMIC DNA]</scope>
    <source>
        <strain evidence="2 3">Zambia</strain>
    </source>
</reference>
<keyword evidence="3" id="KW-1185">Reference proteome</keyword>
<feature type="region of interest" description="Disordered" evidence="1">
    <location>
        <begin position="55"/>
        <end position="141"/>
    </location>
</feature>
<protein>
    <submittedName>
        <fullName evidence="2">Uncharacterized protein</fullName>
    </submittedName>
</protein>
<accession>A0A183LW76</accession>
<evidence type="ECO:0000313" key="2">
    <source>
        <dbReference type="EMBL" id="VDO79397.1"/>
    </source>
</evidence>
<evidence type="ECO:0000313" key="3">
    <source>
        <dbReference type="Proteomes" id="UP000277204"/>
    </source>
</evidence>
<evidence type="ECO:0000256" key="1">
    <source>
        <dbReference type="SAM" id="MobiDB-lite"/>
    </source>
</evidence>
<feature type="compositionally biased region" description="Basic and acidic residues" evidence="1">
    <location>
        <begin position="72"/>
        <end position="83"/>
    </location>
</feature>
<name>A0A183LW76_9TREM</name>
<dbReference type="AlphaFoldDB" id="A0A183LW76"/>
<sequence>MQLKDLNYADDLAVQFYTQQQMQKERIIVAPASAALLTQNTLDPLTRHYQQQHTVRENKSDFSGGRNQEALGVDRTHIKESTQLRHKASPHLESSGLKEKSMTKEYIMPRNGDRREKNEQKLNKTREGGPGQKELENAGRWPMVYWE</sequence>
<feature type="compositionally biased region" description="Basic and acidic residues" evidence="1">
    <location>
        <begin position="111"/>
        <end position="137"/>
    </location>
</feature>
<dbReference type="Proteomes" id="UP000277204">
    <property type="component" value="Unassembled WGS sequence"/>
</dbReference>
<gene>
    <name evidence="2" type="ORF">SMRZ_LOCUS8051</name>
</gene>
<dbReference type="EMBL" id="UZAI01003387">
    <property type="protein sequence ID" value="VDO79397.1"/>
    <property type="molecule type" value="Genomic_DNA"/>
</dbReference>
<organism evidence="2 3">
    <name type="scientific">Schistosoma margrebowiei</name>
    <dbReference type="NCBI Taxonomy" id="48269"/>
    <lineage>
        <taxon>Eukaryota</taxon>
        <taxon>Metazoa</taxon>
        <taxon>Spiralia</taxon>
        <taxon>Lophotrochozoa</taxon>
        <taxon>Platyhelminthes</taxon>
        <taxon>Trematoda</taxon>
        <taxon>Digenea</taxon>
        <taxon>Strigeidida</taxon>
        <taxon>Schistosomatoidea</taxon>
        <taxon>Schistosomatidae</taxon>
        <taxon>Schistosoma</taxon>
    </lineage>
</organism>